<evidence type="ECO:0000313" key="2">
    <source>
        <dbReference type="EMBL" id="KAJ3831725.1"/>
    </source>
</evidence>
<dbReference type="Proteomes" id="UP001163846">
    <property type="component" value="Unassembled WGS sequence"/>
</dbReference>
<sequence>MFVISTPMAFIAPMAPMAPTSELVLNVCLLISVTPIRFGGTATVLIVFMLIILIVFYFTISTFILLL</sequence>
<feature type="transmembrane region" description="Helical" evidence="1">
    <location>
        <begin position="44"/>
        <end position="66"/>
    </location>
</feature>
<protein>
    <submittedName>
        <fullName evidence="2">Uncharacterized protein</fullName>
    </submittedName>
</protein>
<evidence type="ECO:0000313" key="3">
    <source>
        <dbReference type="Proteomes" id="UP001163846"/>
    </source>
</evidence>
<accession>A0AA38NW52</accession>
<name>A0AA38NW52_9AGAR</name>
<keyword evidence="1" id="KW-0812">Transmembrane</keyword>
<organism evidence="2 3">
    <name type="scientific">Lentinula raphanica</name>
    <dbReference type="NCBI Taxonomy" id="153919"/>
    <lineage>
        <taxon>Eukaryota</taxon>
        <taxon>Fungi</taxon>
        <taxon>Dikarya</taxon>
        <taxon>Basidiomycota</taxon>
        <taxon>Agaricomycotina</taxon>
        <taxon>Agaricomycetes</taxon>
        <taxon>Agaricomycetidae</taxon>
        <taxon>Agaricales</taxon>
        <taxon>Marasmiineae</taxon>
        <taxon>Omphalotaceae</taxon>
        <taxon>Lentinula</taxon>
    </lineage>
</organism>
<comment type="caution">
    <text evidence="2">The sequence shown here is derived from an EMBL/GenBank/DDBJ whole genome shotgun (WGS) entry which is preliminary data.</text>
</comment>
<proteinExistence type="predicted"/>
<keyword evidence="1" id="KW-1133">Transmembrane helix</keyword>
<keyword evidence="3" id="KW-1185">Reference proteome</keyword>
<gene>
    <name evidence="2" type="ORF">F5878DRAFT_55311</name>
</gene>
<dbReference type="AlphaFoldDB" id="A0AA38NW52"/>
<dbReference type="EMBL" id="MU807269">
    <property type="protein sequence ID" value="KAJ3831725.1"/>
    <property type="molecule type" value="Genomic_DNA"/>
</dbReference>
<reference evidence="2" key="1">
    <citation type="submission" date="2022-08" db="EMBL/GenBank/DDBJ databases">
        <authorList>
            <consortium name="DOE Joint Genome Institute"/>
            <person name="Min B."/>
            <person name="Riley R."/>
            <person name="Sierra-Patev S."/>
            <person name="Naranjo-Ortiz M."/>
            <person name="Looney B."/>
            <person name="Konkel Z."/>
            <person name="Slot J.C."/>
            <person name="Sakamoto Y."/>
            <person name="Steenwyk J.L."/>
            <person name="Rokas A."/>
            <person name="Carro J."/>
            <person name="Camarero S."/>
            <person name="Ferreira P."/>
            <person name="Molpeceres G."/>
            <person name="Ruiz-Duenas F.J."/>
            <person name="Serrano A."/>
            <person name="Henrissat B."/>
            <person name="Drula E."/>
            <person name="Hughes K.W."/>
            <person name="Mata J.L."/>
            <person name="Ishikawa N.K."/>
            <person name="Vargas-Isla R."/>
            <person name="Ushijima S."/>
            <person name="Smith C.A."/>
            <person name="Ahrendt S."/>
            <person name="Andreopoulos W."/>
            <person name="He G."/>
            <person name="Labutti K."/>
            <person name="Lipzen A."/>
            <person name="Ng V."/>
            <person name="Sandor L."/>
            <person name="Barry K."/>
            <person name="Martinez A.T."/>
            <person name="Xiao Y."/>
            <person name="Gibbons J.G."/>
            <person name="Terashima K."/>
            <person name="Hibbett D.S."/>
            <person name="Grigoriev I.V."/>
        </authorList>
    </citation>
    <scope>NUCLEOTIDE SEQUENCE</scope>
    <source>
        <strain evidence="2">TFB9207</strain>
    </source>
</reference>
<evidence type="ECO:0000256" key="1">
    <source>
        <dbReference type="SAM" id="Phobius"/>
    </source>
</evidence>
<keyword evidence="1" id="KW-0472">Membrane</keyword>